<accession>A0A1H3YI51</accession>
<feature type="transmembrane region" description="Helical" evidence="1">
    <location>
        <begin position="49"/>
        <end position="70"/>
    </location>
</feature>
<dbReference type="EMBL" id="FNQT01000002">
    <property type="protein sequence ID" value="SEA10674.1"/>
    <property type="molecule type" value="Genomic_DNA"/>
</dbReference>
<dbReference type="Proteomes" id="UP000236755">
    <property type="component" value="Unassembled WGS sequence"/>
</dbReference>
<evidence type="ECO:0000313" key="3">
    <source>
        <dbReference type="Proteomes" id="UP000236755"/>
    </source>
</evidence>
<organism evidence="2 3">
    <name type="scientific">Haloplanus vescus</name>
    <dbReference type="NCBI Taxonomy" id="555874"/>
    <lineage>
        <taxon>Archaea</taxon>
        <taxon>Methanobacteriati</taxon>
        <taxon>Methanobacteriota</taxon>
        <taxon>Stenosarchaea group</taxon>
        <taxon>Halobacteria</taxon>
        <taxon>Halobacteriales</taxon>
        <taxon>Haloferacaceae</taxon>
        <taxon>Haloplanus</taxon>
    </lineage>
</organism>
<keyword evidence="1" id="KW-0472">Membrane</keyword>
<reference evidence="2 3" key="1">
    <citation type="submission" date="2016-10" db="EMBL/GenBank/DDBJ databases">
        <authorList>
            <person name="de Groot N.N."/>
        </authorList>
    </citation>
    <scope>NUCLEOTIDE SEQUENCE [LARGE SCALE GENOMIC DNA]</scope>
    <source>
        <strain evidence="2 3">CGMCC 1.8712</strain>
    </source>
</reference>
<proteinExistence type="predicted"/>
<protein>
    <submittedName>
        <fullName evidence="2">Uncharacterized protein</fullName>
    </submittedName>
</protein>
<sequence>METDINPRLRTALVTGVGLLLGYVAMLAVDYPGAPGHIPEVFVFLTRVQVFVTTFNFVLLVALLWTYASLYRDLPNRYTRSLILLSIALVLYALTANPVIHVLFGFPPLGGSPFIVIPHVFVGVAIVVLFYQSQT</sequence>
<name>A0A1H3YI51_9EURY</name>
<dbReference type="AlphaFoldDB" id="A0A1H3YI51"/>
<feature type="transmembrane region" description="Helical" evidence="1">
    <location>
        <begin position="82"/>
        <end position="104"/>
    </location>
</feature>
<dbReference type="STRING" id="555874.SAMN04488065_1870"/>
<feature type="transmembrane region" description="Helical" evidence="1">
    <location>
        <begin position="110"/>
        <end position="131"/>
    </location>
</feature>
<evidence type="ECO:0000313" key="2">
    <source>
        <dbReference type="EMBL" id="SEA10674.1"/>
    </source>
</evidence>
<gene>
    <name evidence="2" type="ORF">SAMN04488065_1870</name>
</gene>
<dbReference type="RefSeq" id="WP_245697937.1">
    <property type="nucleotide sequence ID" value="NZ_FNQT01000002.1"/>
</dbReference>
<evidence type="ECO:0000256" key="1">
    <source>
        <dbReference type="SAM" id="Phobius"/>
    </source>
</evidence>
<keyword evidence="1" id="KW-1133">Transmembrane helix</keyword>
<keyword evidence="1" id="KW-0812">Transmembrane</keyword>
<keyword evidence="3" id="KW-1185">Reference proteome</keyword>
<feature type="transmembrane region" description="Helical" evidence="1">
    <location>
        <begin position="12"/>
        <end position="29"/>
    </location>
</feature>
<dbReference type="Pfam" id="PF26119">
    <property type="entry name" value="DUF8036"/>
    <property type="match status" value="1"/>
</dbReference>
<dbReference type="InterPro" id="IPR058349">
    <property type="entry name" value="DUF8036"/>
</dbReference>